<sequence>MNSEQPTFTVLVTGANSANRCATGPRERKGIRWTMTMTATTTLEDLDFADDIALRSHRHQDMQEKTNAFSESAGNLGLKVSTQKKRTV</sequence>
<gene>
    <name evidence="2" type="ORF">C0Q70_13590</name>
</gene>
<comment type="caution">
    <text evidence="2">The sequence shown here is derived from an EMBL/GenBank/DDBJ whole genome shotgun (WGS) entry which is preliminary data.</text>
</comment>
<proteinExistence type="predicted"/>
<dbReference type="Proteomes" id="UP000245119">
    <property type="component" value="Linkage Group LG8"/>
</dbReference>
<name>A0A2T7NXN0_POMCA</name>
<evidence type="ECO:0008006" key="4">
    <source>
        <dbReference type="Google" id="ProtNLM"/>
    </source>
</evidence>
<dbReference type="EMBL" id="PZQS01000008">
    <property type="protein sequence ID" value="PVD25925.1"/>
    <property type="molecule type" value="Genomic_DNA"/>
</dbReference>
<protein>
    <recommendedName>
        <fullName evidence="4">Reverse transcriptase domain-containing protein</fullName>
    </recommendedName>
</protein>
<evidence type="ECO:0000256" key="1">
    <source>
        <dbReference type="SAM" id="MobiDB-lite"/>
    </source>
</evidence>
<feature type="region of interest" description="Disordered" evidence="1">
    <location>
        <begin position="63"/>
        <end position="88"/>
    </location>
</feature>
<keyword evidence="3" id="KW-1185">Reference proteome</keyword>
<evidence type="ECO:0000313" key="2">
    <source>
        <dbReference type="EMBL" id="PVD25925.1"/>
    </source>
</evidence>
<dbReference type="AlphaFoldDB" id="A0A2T7NXN0"/>
<reference evidence="2 3" key="1">
    <citation type="submission" date="2018-04" db="EMBL/GenBank/DDBJ databases">
        <title>The genome of golden apple snail Pomacea canaliculata provides insight into stress tolerance and invasive adaptation.</title>
        <authorList>
            <person name="Liu C."/>
            <person name="Liu B."/>
            <person name="Ren Y."/>
            <person name="Zhang Y."/>
            <person name="Wang H."/>
            <person name="Li S."/>
            <person name="Jiang F."/>
            <person name="Yin L."/>
            <person name="Zhang G."/>
            <person name="Qian W."/>
            <person name="Fan W."/>
        </authorList>
    </citation>
    <scope>NUCLEOTIDE SEQUENCE [LARGE SCALE GENOMIC DNA]</scope>
    <source>
        <strain evidence="2">SZHN2017</strain>
        <tissue evidence="2">Muscle</tissue>
    </source>
</reference>
<evidence type="ECO:0000313" key="3">
    <source>
        <dbReference type="Proteomes" id="UP000245119"/>
    </source>
</evidence>
<organism evidence="2 3">
    <name type="scientific">Pomacea canaliculata</name>
    <name type="common">Golden apple snail</name>
    <dbReference type="NCBI Taxonomy" id="400727"/>
    <lineage>
        <taxon>Eukaryota</taxon>
        <taxon>Metazoa</taxon>
        <taxon>Spiralia</taxon>
        <taxon>Lophotrochozoa</taxon>
        <taxon>Mollusca</taxon>
        <taxon>Gastropoda</taxon>
        <taxon>Caenogastropoda</taxon>
        <taxon>Architaenioglossa</taxon>
        <taxon>Ampullarioidea</taxon>
        <taxon>Ampullariidae</taxon>
        <taxon>Pomacea</taxon>
    </lineage>
</organism>
<dbReference type="STRING" id="400727.A0A2T7NXN0"/>
<accession>A0A2T7NXN0</accession>